<keyword evidence="3" id="KW-1185">Reference proteome</keyword>
<feature type="transmembrane region" description="Helical" evidence="1">
    <location>
        <begin position="12"/>
        <end position="31"/>
    </location>
</feature>
<dbReference type="HOGENOM" id="CLU_2626151_0_0_1"/>
<reference evidence="2" key="2">
    <citation type="submission" date="2018-04" db="EMBL/GenBank/DDBJ databases">
        <title>OnivRS2 (Oryza nivara Reference Sequence Version 2).</title>
        <authorList>
            <person name="Zhang J."/>
            <person name="Kudrna D."/>
            <person name="Lee S."/>
            <person name="Talag J."/>
            <person name="Rajasekar S."/>
            <person name="Welchert J."/>
            <person name="Hsing Y.-I."/>
            <person name="Wing R.A."/>
        </authorList>
    </citation>
    <scope>NUCLEOTIDE SEQUENCE [LARGE SCALE GENOMIC DNA]</scope>
    <source>
        <strain evidence="2">SL10</strain>
    </source>
</reference>
<sequence length="78" mass="8043">MGDGVDAVGGGVGSTVGASYDAGCLEMRLAIVRCRQRRRYMRAREIPHNFRIRSAVAAAAAAAASATATAGSFFPIPS</sequence>
<proteinExistence type="predicted"/>
<protein>
    <submittedName>
        <fullName evidence="2">Uncharacterized protein</fullName>
    </submittedName>
</protein>
<keyword evidence="1" id="KW-1133">Transmembrane helix</keyword>
<accession>A0A0E0G4N5</accession>
<evidence type="ECO:0000313" key="3">
    <source>
        <dbReference type="Proteomes" id="UP000006591"/>
    </source>
</evidence>
<dbReference type="AlphaFoldDB" id="A0A0E0G4N5"/>
<dbReference type="EnsemblPlants" id="ONIVA02G12820.1">
    <property type="protein sequence ID" value="ONIVA02G12820.1"/>
    <property type="gene ID" value="ONIVA02G12820"/>
</dbReference>
<evidence type="ECO:0000313" key="2">
    <source>
        <dbReference type="EnsemblPlants" id="ONIVA02G12820.1"/>
    </source>
</evidence>
<feature type="transmembrane region" description="Helical" evidence="1">
    <location>
        <begin position="52"/>
        <end position="76"/>
    </location>
</feature>
<dbReference type="Proteomes" id="UP000006591">
    <property type="component" value="Chromosome 2"/>
</dbReference>
<keyword evidence="1" id="KW-0812">Transmembrane</keyword>
<reference evidence="2" key="1">
    <citation type="submission" date="2015-04" db="UniProtKB">
        <authorList>
            <consortium name="EnsemblPlants"/>
        </authorList>
    </citation>
    <scope>IDENTIFICATION</scope>
    <source>
        <strain evidence="2">SL10</strain>
    </source>
</reference>
<keyword evidence="1" id="KW-0472">Membrane</keyword>
<dbReference type="Gramene" id="ONIVA02G12820.1">
    <property type="protein sequence ID" value="ONIVA02G12820.1"/>
    <property type="gene ID" value="ONIVA02G12820"/>
</dbReference>
<name>A0A0E0G4N5_ORYNI</name>
<evidence type="ECO:0000256" key="1">
    <source>
        <dbReference type="SAM" id="Phobius"/>
    </source>
</evidence>
<organism evidence="2">
    <name type="scientific">Oryza nivara</name>
    <name type="common">Indian wild rice</name>
    <name type="synonym">Oryza sativa f. spontanea</name>
    <dbReference type="NCBI Taxonomy" id="4536"/>
    <lineage>
        <taxon>Eukaryota</taxon>
        <taxon>Viridiplantae</taxon>
        <taxon>Streptophyta</taxon>
        <taxon>Embryophyta</taxon>
        <taxon>Tracheophyta</taxon>
        <taxon>Spermatophyta</taxon>
        <taxon>Magnoliopsida</taxon>
        <taxon>Liliopsida</taxon>
        <taxon>Poales</taxon>
        <taxon>Poaceae</taxon>
        <taxon>BOP clade</taxon>
        <taxon>Oryzoideae</taxon>
        <taxon>Oryzeae</taxon>
        <taxon>Oryzinae</taxon>
        <taxon>Oryza</taxon>
    </lineage>
</organism>